<evidence type="ECO:0000259" key="1">
    <source>
        <dbReference type="Pfam" id="PF13518"/>
    </source>
</evidence>
<dbReference type="KEGG" id="cmp:Cha6605_4492"/>
<dbReference type="InterPro" id="IPR009057">
    <property type="entry name" value="Homeodomain-like_sf"/>
</dbReference>
<dbReference type="SUPFAM" id="SSF46689">
    <property type="entry name" value="Homeodomain-like"/>
    <property type="match status" value="1"/>
</dbReference>
<dbReference type="Proteomes" id="UP000010366">
    <property type="component" value="Plasmid pCHA6605.01"/>
</dbReference>
<dbReference type="PATRIC" id="fig|1173020.3.peg.1286"/>
<gene>
    <name evidence="2" type="ORF">Cha6605_1102</name>
    <name evidence="3" type="ORF">Cha6605_4492</name>
    <name evidence="4" type="ORF">Cha6605_6126</name>
</gene>
<dbReference type="EMBL" id="CP003600">
    <property type="protein sequence ID" value="AFY92331.1"/>
    <property type="molecule type" value="Genomic_DNA"/>
</dbReference>
<dbReference type="RefSeq" id="WP_015158520.1">
    <property type="nucleotide sequence ID" value="NC_019697.1"/>
</dbReference>
<evidence type="ECO:0000313" key="3">
    <source>
        <dbReference type="EMBL" id="AFY95421.1"/>
    </source>
</evidence>
<dbReference type="EMBL" id="CP003600">
    <property type="protein sequence ID" value="AFY95421.1"/>
    <property type="molecule type" value="Genomic_DNA"/>
</dbReference>
<evidence type="ECO:0000313" key="4">
    <source>
        <dbReference type="EMBL" id="AFY96960.1"/>
    </source>
</evidence>
<dbReference type="HOGENOM" id="CLU_125009_0_0_3"/>
<sequence length="164" mass="18623">MAGKTSITIAQSLEEITARLHQASQPIVKERLQVLYWLKQEKAPSISKIAKAIGRHRGTLQEWLRIYRTGGLAALESVKSSPGGGNRVIPTWAEESLSKRLQDPENGFDSYGAVQEWLSETLGVEAEYHAVYQMTRYRLKAKLKVARPQHYKQDRDSRLAFKKT</sequence>
<dbReference type="KEGG" id="cmp:Cha6605_6126"/>
<reference evidence="2 5" key="1">
    <citation type="submission" date="2012-05" db="EMBL/GenBank/DDBJ databases">
        <title>Finished chromosome of genome of Chamaesiphon sp. PCC 6605.</title>
        <authorList>
            <consortium name="US DOE Joint Genome Institute"/>
            <person name="Gugger M."/>
            <person name="Coursin T."/>
            <person name="Rippka R."/>
            <person name="Tandeau De Marsac N."/>
            <person name="Huntemann M."/>
            <person name="Wei C.-L."/>
            <person name="Han J."/>
            <person name="Detter J.C."/>
            <person name="Han C."/>
            <person name="Tapia R."/>
            <person name="Chen A."/>
            <person name="Kyrpides N."/>
            <person name="Mavromatis K."/>
            <person name="Markowitz V."/>
            <person name="Szeto E."/>
            <person name="Ivanova N."/>
            <person name="Pagani I."/>
            <person name="Pati A."/>
            <person name="Goodwin L."/>
            <person name="Nordberg H.P."/>
            <person name="Cantor M.N."/>
            <person name="Hua S.X."/>
            <person name="Woyke T."/>
            <person name="Kerfeld C.A."/>
        </authorList>
    </citation>
    <scope>NUCLEOTIDE SEQUENCE [LARGE SCALE GENOMIC DNA]</scope>
    <source>
        <strain evidence="5">ATCC 27169 / PCC 6605</strain>
        <strain evidence="2">PCC 6605</strain>
    </source>
</reference>
<evidence type="ECO:0000313" key="2">
    <source>
        <dbReference type="EMBL" id="AFY92331.1"/>
    </source>
</evidence>
<dbReference type="OrthoDB" id="455352at2"/>
<dbReference type="STRING" id="1173020.Cha6605_1102"/>
<dbReference type="EMBL" id="CP003601">
    <property type="protein sequence ID" value="AFY96960.1"/>
    <property type="molecule type" value="Genomic_DNA"/>
</dbReference>
<name>K9UQ77_CHAP6</name>
<dbReference type="Pfam" id="PF13518">
    <property type="entry name" value="HTH_28"/>
    <property type="match status" value="1"/>
</dbReference>
<dbReference type="AlphaFoldDB" id="K9UQ77"/>
<accession>K9UQ77</accession>
<organism evidence="4 5">
    <name type="scientific">Chamaesiphon minutus (strain ATCC 27169 / PCC 6605)</name>
    <dbReference type="NCBI Taxonomy" id="1173020"/>
    <lineage>
        <taxon>Bacteria</taxon>
        <taxon>Bacillati</taxon>
        <taxon>Cyanobacteriota</taxon>
        <taxon>Cyanophyceae</taxon>
        <taxon>Gomontiellales</taxon>
        <taxon>Chamaesiphonaceae</taxon>
        <taxon>Chamaesiphon</taxon>
    </lineage>
</organism>
<dbReference type="Proteomes" id="UP000010366">
    <property type="component" value="Chromosome"/>
</dbReference>
<evidence type="ECO:0000313" key="5">
    <source>
        <dbReference type="Proteomes" id="UP000010366"/>
    </source>
</evidence>
<geneLocation type="plasmid" evidence="4 5">
    <name>pCHA6605.01</name>
</geneLocation>
<dbReference type="KEGG" id="cmp:Cha6605_1102"/>
<feature type="domain" description="Insertion element IS150 protein InsJ-like helix-turn-helix" evidence="1">
    <location>
        <begin position="30"/>
        <end position="79"/>
    </location>
</feature>
<proteinExistence type="predicted"/>
<dbReference type="eggNOG" id="COG3415">
    <property type="taxonomic scope" value="Bacteria"/>
</dbReference>
<keyword evidence="5" id="KW-1185">Reference proteome</keyword>
<protein>
    <recommendedName>
        <fullName evidence="1">Insertion element IS150 protein InsJ-like helix-turn-helix domain-containing protein</fullName>
    </recommendedName>
</protein>
<reference evidence="4 5" key="2">
    <citation type="submission" date="2012-05" db="EMBL/GenBank/DDBJ databases">
        <title>Noncontiguous Finished plasmid 1 of genome of Chamaesiphon sp. PCC 6605.</title>
        <authorList>
            <consortium name="US DOE Joint Genome Institute"/>
            <person name="Gugger M."/>
            <person name="Coursin T."/>
            <person name="Rippka R."/>
            <person name="Tandeau De Marsac N."/>
            <person name="Huntemann M."/>
            <person name="Wei C.-L."/>
            <person name="Han J."/>
            <person name="Detter J.C."/>
            <person name="Han C."/>
            <person name="Tapia R."/>
            <person name="Chen A."/>
            <person name="Kyrpides N."/>
            <person name="Mavromatis K."/>
            <person name="Markowitz V."/>
            <person name="Szeto E."/>
            <person name="Ivanova N."/>
            <person name="Pagani I."/>
            <person name="Pati A."/>
            <person name="Goodwin L."/>
            <person name="Nordberg H.P."/>
            <person name="Cantor M.N."/>
            <person name="Hua S.X."/>
            <person name="Woyke T."/>
            <person name="Kerfeld C.A."/>
        </authorList>
    </citation>
    <scope>NUCLEOTIDE SEQUENCE [LARGE SCALE GENOMIC DNA]</scope>
    <source>
        <strain evidence="5">ATCC 27169 / PCC 6605</strain>
        <strain evidence="4">PCC 6605</strain>
        <plasmid evidence="4">pCHA6605.01</plasmid>
        <plasmid evidence="5">Plasmid pCHA6605.01</plasmid>
    </source>
</reference>
<dbReference type="InterPro" id="IPR055247">
    <property type="entry name" value="InsJ-like_HTH"/>
</dbReference>
<keyword evidence="4" id="KW-0614">Plasmid</keyword>